<proteinExistence type="predicted"/>
<protein>
    <submittedName>
        <fullName evidence="2">Uncharacterized protein</fullName>
    </submittedName>
</protein>
<feature type="region of interest" description="Disordered" evidence="1">
    <location>
        <begin position="44"/>
        <end position="64"/>
    </location>
</feature>
<dbReference type="PANTHER" id="PTHR33095">
    <property type="entry name" value="OS07G0619500 PROTEIN"/>
    <property type="match status" value="1"/>
</dbReference>
<dbReference type="PANTHER" id="PTHR33095:SF101">
    <property type="entry name" value="DUF1645 DOMAIN-CONTAINING PROTEIN"/>
    <property type="match status" value="1"/>
</dbReference>
<dbReference type="AlphaFoldDB" id="A0AAN8VE85"/>
<evidence type="ECO:0000313" key="3">
    <source>
        <dbReference type="Proteomes" id="UP001370490"/>
    </source>
</evidence>
<organism evidence="2 3">
    <name type="scientific">Dillenia turbinata</name>
    <dbReference type="NCBI Taxonomy" id="194707"/>
    <lineage>
        <taxon>Eukaryota</taxon>
        <taxon>Viridiplantae</taxon>
        <taxon>Streptophyta</taxon>
        <taxon>Embryophyta</taxon>
        <taxon>Tracheophyta</taxon>
        <taxon>Spermatophyta</taxon>
        <taxon>Magnoliopsida</taxon>
        <taxon>eudicotyledons</taxon>
        <taxon>Gunneridae</taxon>
        <taxon>Pentapetalae</taxon>
        <taxon>Dilleniales</taxon>
        <taxon>Dilleniaceae</taxon>
        <taxon>Dillenia</taxon>
    </lineage>
</organism>
<dbReference type="EMBL" id="JBAMMX010000014">
    <property type="protein sequence ID" value="KAK6928341.1"/>
    <property type="molecule type" value="Genomic_DNA"/>
</dbReference>
<dbReference type="Pfam" id="PF07816">
    <property type="entry name" value="DUF1645"/>
    <property type="match status" value="1"/>
</dbReference>
<sequence length="266" mass="29996">MQESNTVLDPCPSFSIYSSNKISEVAVKVIRDHNRSTEYIKHSEFKTEQNQGGGDEEEDDGQDGEFEFTFSSDFEKQNNILINSPIRPVFPIFNRDLVFDDSKESDSVSSIRIPLKKLFVDDRDPPSCSSSEADELDNVRPGTYCVWTPKSSVQPSPARCNKSNSTGSRSKRWRFLDLLRRSNSDGKDSFVFLTPSNSIKKKNRKDETTEKKTKHESAGKVRPPLRGVSGAGTRASVSAHEDFYTYQRVFGDGSAIIELKAKVYRN</sequence>
<gene>
    <name evidence="2" type="ORF">RJ641_006932</name>
</gene>
<comment type="caution">
    <text evidence="2">The sequence shown here is derived from an EMBL/GenBank/DDBJ whole genome shotgun (WGS) entry which is preliminary data.</text>
</comment>
<reference evidence="2 3" key="1">
    <citation type="submission" date="2023-12" db="EMBL/GenBank/DDBJ databases">
        <title>A high-quality genome assembly for Dillenia turbinata (Dilleniales).</title>
        <authorList>
            <person name="Chanderbali A."/>
        </authorList>
    </citation>
    <scope>NUCLEOTIDE SEQUENCE [LARGE SCALE GENOMIC DNA]</scope>
    <source>
        <strain evidence="2">LSX21</strain>
        <tissue evidence="2">Leaf</tissue>
    </source>
</reference>
<evidence type="ECO:0000313" key="2">
    <source>
        <dbReference type="EMBL" id="KAK6928341.1"/>
    </source>
</evidence>
<feature type="region of interest" description="Disordered" evidence="1">
    <location>
        <begin position="201"/>
        <end position="232"/>
    </location>
</feature>
<evidence type="ECO:0000256" key="1">
    <source>
        <dbReference type="SAM" id="MobiDB-lite"/>
    </source>
</evidence>
<keyword evidence="3" id="KW-1185">Reference proteome</keyword>
<feature type="compositionally biased region" description="Basic and acidic residues" evidence="1">
    <location>
        <begin position="204"/>
        <end position="219"/>
    </location>
</feature>
<dbReference type="InterPro" id="IPR012442">
    <property type="entry name" value="DUF1645_plant"/>
</dbReference>
<feature type="compositionally biased region" description="Acidic residues" evidence="1">
    <location>
        <begin position="54"/>
        <end position="64"/>
    </location>
</feature>
<dbReference type="Proteomes" id="UP001370490">
    <property type="component" value="Unassembled WGS sequence"/>
</dbReference>
<name>A0AAN8VE85_9MAGN</name>
<accession>A0AAN8VE85</accession>